<reference evidence="3 4" key="1">
    <citation type="submission" date="2015-01" db="EMBL/GenBank/DDBJ databases">
        <title>Evolution of Trichinella species and genotypes.</title>
        <authorList>
            <person name="Korhonen P.K."/>
            <person name="Edoardo P."/>
            <person name="Giuseppe L.R."/>
            <person name="Gasser R.B."/>
        </authorList>
    </citation>
    <scope>NUCLEOTIDE SEQUENCE [LARGE SCALE GENOMIC DNA]</scope>
    <source>
        <strain evidence="3">ISS13</strain>
    </source>
</reference>
<evidence type="ECO:0000313" key="4">
    <source>
        <dbReference type="Proteomes" id="UP000054632"/>
    </source>
</evidence>
<evidence type="ECO:0008006" key="5">
    <source>
        <dbReference type="Google" id="ProtNLM"/>
    </source>
</evidence>
<keyword evidence="2" id="KW-0812">Transmembrane</keyword>
<name>A0A0V1E9F2_TRIPS</name>
<keyword evidence="2" id="KW-0472">Membrane</keyword>
<evidence type="ECO:0000313" key="3">
    <source>
        <dbReference type="EMBL" id="KRY70379.1"/>
    </source>
</evidence>
<sequence>MRSRQPVNDETLASSKREDTDISNVALETDDSVVEDSNLDYETYSQMAADTAKDNGETVCLQCYKNDPRTNTKTLDLTYLRAYIGTLILGGVYSLSLKKFYQVSRMIQFNNHSSRAHVTQKTSWQIYLKRIILLKTLQLMIDCILSKVDVSSDSRCQKETGKPVVQSQAMHGICKFKLASRQVELTRRTKACE</sequence>
<protein>
    <recommendedName>
        <fullName evidence="5">PiggyBac transposable element-derived protein domain-containing protein</fullName>
    </recommendedName>
</protein>
<feature type="region of interest" description="Disordered" evidence="1">
    <location>
        <begin position="1"/>
        <end position="27"/>
    </location>
</feature>
<evidence type="ECO:0000256" key="1">
    <source>
        <dbReference type="SAM" id="MobiDB-lite"/>
    </source>
</evidence>
<accession>A0A0V1E9F2</accession>
<evidence type="ECO:0000256" key="2">
    <source>
        <dbReference type="SAM" id="Phobius"/>
    </source>
</evidence>
<organism evidence="3 4">
    <name type="scientific">Trichinella pseudospiralis</name>
    <name type="common">Parasitic roundworm</name>
    <dbReference type="NCBI Taxonomy" id="6337"/>
    <lineage>
        <taxon>Eukaryota</taxon>
        <taxon>Metazoa</taxon>
        <taxon>Ecdysozoa</taxon>
        <taxon>Nematoda</taxon>
        <taxon>Enoplea</taxon>
        <taxon>Dorylaimia</taxon>
        <taxon>Trichinellida</taxon>
        <taxon>Trichinellidae</taxon>
        <taxon>Trichinella</taxon>
    </lineage>
</organism>
<dbReference type="Proteomes" id="UP000054632">
    <property type="component" value="Unassembled WGS sequence"/>
</dbReference>
<comment type="caution">
    <text evidence="3">The sequence shown here is derived from an EMBL/GenBank/DDBJ whole genome shotgun (WGS) entry which is preliminary data.</text>
</comment>
<dbReference type="EMBL" id="JYDR01000075">
    <property type="protein sequence ID" value="KRY70379.1"/>
    <property type="molecule type" value="Genomic_DNA"/>
</dbReference>
<keyword evidence="2" id="KW-1133">Transmembrane helix</keyword>
<dbReference type="AlphaFoldDB" id="A0A0V1E9F2"/>
<feature type="transmembrane region" description="Helical" evidence="2">
    <location>
        <begin position="78"/>
        <end position="97"/>
    </location>
</feature>
<feature type="compositionally biased region" description="Polar residues" evidence="1">
    <location>
        <begin position="1"/>
        <end position="14"/>
    </location>
</feature>
<gene>
    <name evidence="3" type="ORF">T4A_13804</name>
</gene>
<proteinExistence type="predicted"/>